<name>A0A9D5HY54_9CRYT</name>
<dbReference type="Gene3D" id="3.40.50.10190">
    <property type="entry name" value="BRCT domain"/>
    <property type="match status" value="1"/>
</dbReference>
<dbReference type="GO" id="GO:0000466">
    <property type="term" value="P:maturation of 5.8S rRNA from tricistronic rRNA transcript (SSU-rRNA, 5.8S rRNA, LSU-rRNA)"/>
    <property type="evidence" value="ECO:0007669"/>
    <property type="project" value="UniProtKB-UniRule"/>
</dbReference>
<evidence type="ECO:0000256" key="5">
    <source>
        <dbReference type="SAM" id="MobiDB-lite"/>
    </source>
</evidence>
<keyword evidence="3 4" id="KW-0539">Nucleus</keyword>
<dbReference type="GO" id="GO:0003723">
    <property type="term" value="F:RNA binding"/>
    <property type="evidence" value="ECO:0007669"/>
    <property type="project" value="TreeGrafter"/>
</dbReference>
<dbReference type="GO" id="GO:0070545">
    <property type="term" value="C:PeBoW complex"/>
    <property type="evidence" value="ECO:0007669"/>
    <property type="project" value="TreeGrafter"/>
</dbReference>
<dbReference type="HAMAP" id="MF_03028">
    <property type="entry name" value="Pescadillo"/>
    <property type="match status" value="1"/>
</dbReference>
<dbReference type="GO" id="GO:0043021">
    <property type="term" value="F:ribonucleoprotein complex binding"/>
    <property type="evidence" value="ECO:0007669"/>
    <property type="project" value="UniProtKB-UniRule"/>
</dbReference>
<evidence type="ECO:0000256" key="4">
    <source>
        <dbReference type="HAMAP-Rule" id="MF_03028"/>
    </source>
</evidence>
<evidence type="ECO:0000256" key="2">
    <source>
        <dbReference type="ARBA" id="ARBA00022552"/>
    </source>
</evidence>
<dbReference type="EMBL" id="JAPCXC010000062">
    <property type="protein sequence ID" value="KAJ1607164.1"/>
    <property type="molecule type" value="Genomic_DNA"/>
</dbReference>
<proteinExistence type="inferred from homology"/>
<comment type="subcellular location">
    <subcellularLocation>
        <location evidence="4">Nucleus</location>
        <location evidence="4">Nucleolus</location>
    </subcellularLocation>
    <subcellularLocation>
        <location evidence="4">Nucleus</location>
        <location evidence="4">Nucleoplasm</location>
    </subcellularLocation>
</comment>
<dbReference type="Proteomes" id="UP001067231">
    <property type="component" value="Unassembled WGS sequence"/>
</dbReference>
<feature type="compositionally biased region" description="Basic and acidic residues" evidence="5">
    <location>
        <begin position="530"/>
        <end position="540"/>
    </location>
</feature>
<evidence type="ECO:0000256" key="1">
    <source>
        <dbReference type="ARBA" id="ARBA00022517"/>
    </source>
</evidence>
<dbReference type="InterPro" id="IPR001357">
    <property type="entry name" value="BRCT_dom"/>
</dbReference>
<dbReference type="InterPro" id="IPR036420">
    <property type="entry name" value="BRCT_dom_sf"/>
</dbReference>
<sequence length="553" mass="63942">MGGQKIKKGTRGESAMFITRAQALRRLQVSLADFRRLCILKGVYPREPKKKLSGLDKTYYHLKDITHLKYDPILSKVRELKTYFRRYRKAMGRNDKTKARSIRENKPIITLQHIVKERYPCFVDALRDLDDALSTCSLFASLGADDNHQIHSSMIKKSTYLMDEFMYLVSELGFLTKSFISVKGFYFQAKILGETITWLIPHQFTQKIPDEVDFKVMSTFLEFYHTLLRFVNFKLYQLNNLTYPPSINTQISETGGRFLALNSYNLSRMNNSIPSNIEQKAEKRRIFEGLTFFISREVPFFPVAFVIRSFGGKVGWENEYSSIKKDDEGITHYIVDRPVQFLKSLMDNHENCEFIQPQWVFDSMNESIRLPTRAYGPGEKLPPHLSPFVDDSTQGYIPTQRQVLDEIKESCGQFGSREYLSGEESTQIGDLSEHDSDIEVQQAREDAYLESIEREQSLSSSSPGSGHADSLECFAEAEAKAKATTNRLQTAKKLAKKRREDEQREQQKTLLKKKHKRLLQRIEYSQKISSDKAERLESKRKLLNMESHSKLGA</sequence>
<feature type="domain" description="BRCT" evidence="6">
    <location>
        <begin position="282"/>
        <end position="377"/>
    </location>
</feature>
<comment type="function">
    <text evidence="4">Required for maturation of ribosomal RNAs and formation of the large ribosomal subunit.</text>
</comment>
<protein>
    <recommendedName>
        <fullName evidence="4">Pescadillo homolog</fullName>
    </recommendedName>
</protein>
<feature type="region of interest" description="Disordered" evidence="5">
    <location>
        <begin position="484"/>
        <end position="515"/>
    </location>
</feature>
<dbReference type="PROSITE" id="PS50172">
    <property type="entry name" value="BRCT"/>
    <property type="match status" value="1"/>
</dbReference>
<dbReference type="Pfam" id="PF06732">
    <property type="entry name" value="Pescadillo_N"/>
    <property type="match status" value="1"/>
</dbReference>
<comment type="similarity">
    <text evidence="4">Belongs to the pescadillo family.</text>
</comment>
<gene>
    <name evidence="7" type="ORF">OJ253_2466</name>
</gene>
<dbReference type="GO" id="GO:0030687">
    <property type="term" value="C:preribosome, large subunit precursor"/>
    <property type="evidence" value="ECO:0007669"/>
    <property type="project" value="UniProtKB-UniRule"/>
</dbReference>
<dbReference type="Pfam" id="PF00533">
    <property type="entry name" value="BRCT"/>
    <property type="match status" value="1"/>
</dbReference>
<accession>A0A9D5HY54</accession>
<dbReference type="GO" id="GO:0005654">
    <property type="term" value="C:nucleoplasm"/>
    <property type="evidence" value="ECO:0007669"/>
    <property type="project" value="UniProtKB-SubCell"/>
</dbReference>
<dbReference type="CDD" id="cd17709">
    <property type="entry name" value="BRCT_pescadillo_like"/>
    <property type="match status" value="1"/>
</dbReference>
<dbReference type="InterPro" id="IPR010613">
    <property type="entry name" value="PES"/>
</dbReference>
<dbReference type="AlphaFoldDB" id="A0A9D5HY54"/>
<dbReference type="OrthoDB" id="10264910at2759"/>
<feature type="region of interest" description="Disordered" evidence="5">
    <location>
        <begin position="530"/>
        <end position="553"/>
    </location>
</feature>
<dbReference type="PANTHER" id="PTHR12221">
    <property type="entry name" value="PESCADILLO - RELATED"/>
    <property type="match status" value="1"/>
</dbReference>
<keyword evidence="1 4" id="KW-0690">Ribosome biogenesis</keyword>
<evidence type="ECO:0000313" key="7">
    <source>
        <dbReference type="EMBL" id="KAJ1607164.1"/>
    </source>
</evidence>
<feature type="compositionally biased region" description="Basic and acidic residues" evidence="5">
    <location>
        <begin position="498"/>
        <end position="507"/>
    </location>
</feature>
<evidence type="ECO:0000259" key="6">
    <source>
        <dbReference type="PROSITE" id="PS50172"/>
    </source>
</evidence>
<evidence type="ECO:0000256" key="3">
    <source>
        <dbReference type="ARBA" id="ARBA00023242"/>
    </source>
</evidence>
<comment type="caution">
    <text evidence="7">The sequence shown here is derived from an EMBL/GenBank/DDBJ whole genome shotgun (WGS) entry which is preliminary data.</text>
</comment>
<reference evidence="7" key="1">
    <citation type="submission" date="2022-10" db="EMBL/GenBank/DDBJ databases">
        <title>Adaptive evolution leads to modifications in subtelomeric GC content in a zoonotic Cryptosporidium species.</title>
        <authorList>
            <person name="Li J."/>
            <person name="Feng Y."/>
            <person name="Xiao L."/>
        </authorList>
    </citation>
    <scope>NUCLEOTIDE SEQUENCE</scope>
    <source>
        <strain evidence="7">33844</strain>
    </source>
</reference>
<dbReference type="PANTHER" id="PTHR12221:SF6">
    <property type="entry name" value="PESCADILLO HOMOLOG"/>
    <property type="match status" value="1"/>
</dbReference>
<organism evidence="7">
    <name type="scientific">Cryptosporidium canis</name>
    <dbReference type="NCBI Taxonomy" id="195482"/>
    <lineage>
        <taxon>Eukaryota</taxon>
        <taxon>Sar</taxon>
        <taxon>Alveolata</taxon>
        <taxon>Apicomplexa</taxon>
        <taxon>Conoidasida</taxon>
        <taxon>Coccidia</taxon>
        <taxon>Eucoccidiorida</taxon>
        <taxon>Eimeriorina</taxon>
        <taxon>Cryptosporidiidae</taxon>
        <taxon>Cryptosporidium</taxon>
    </lineage>
</organism>
<keyword evidence="2 4" id="KW-0698">rRNA processing</keyword>
<dbReference type="GO" id="GO:0000463">
    <property type="term" value="P:maturation of LSU-rRNA from tricistronic rRNA transcript (SSU-rRNA, 5.8S rRNA, LSU-rRNA)"/>
    <property type="evidence" value="ECO:0007669"/>
    <property type="project" value="UniProtKB-UniRule"/>
</dbReference>
<dbReference type="SUPFAM" id="SSF52113">
    <property type="entry name" value="BRCT domain"/>
    <property type="match status" value="1"/>
</dbReference>